<dbReference type="OrthoDB" id="9773505at2"/>
<comment type="function">
    <text evidence="8">Nucleotidyltransferase involved in the post-translational modification of proteins. It can catalyze the addition of adenosine monophosphate (AMP) or uridine monophosphate (UMP) to a protein, resulting in modifications known as AMPylation and UMPylation.</text>
</comment>
<keyword evidence="8" id="KW-0464">Manganese</keyword>
<dbReference type="PANTHER" id="PTHR12153">
    <property type="entry name" value="SELENOPROTEIN O"/>
    <property type="match status" value="1"/>
</dbReference>
<comment type="catalytic activity">
    <reaction evidence="8">
        <text>L-histidyl-[protein] + UTP = N(tele)-(5'-uridylyl)-L-histidyl-[protein] + diphosphate</text>
        <dbReference type="Rhea" id="RHEA:83891"/>
        <dbReference type="Rhea" id="RHEA-COMP:9745"/>
        <dbReference type="Rhea" id="RHEA-COMP:20239"/>
        <dbReference type="ChEBI" id="CHEBI:29979"/>
        <dbReference type="ChEBI" id="CHEBI:33019"/>
        <dbReference type="ChEBI" id="CHEBI:46398"/>
        <dbReference type="ChEBI" id="CHEBI:233474"/>
    </reaction>
</comment>
<dbReference type="EC" id="2.7.7.-" evidence="8"/>
<feature type="active site" description="Proton acceptor" evidence="8">
    <location>
        <position position="257"/>
    </location>
</feature>
<keyword evidence="2 8" id="KW-0808">Transferase</keyword>
<dbReference type="NCBIfam" id="NF000658">
    <property type="entry name" value="PRK00029.1"/>
    <property type="match status" value="1"/>
</dbReference>
<dbReference type="GO" id="GO:0070733">
    <property type="term" value="F:AMPylase activity"/>
    <property type="evidence" value="ECO:0007669"/>
    <property type="project" value="UniProtKB-EC"/>
</dbReference>
<evidence type="ECO:0000313" key="10">
    <source>
        <dbReference type="Proteomes" id="UP000238762"/>
    </source>
</evidence>
<sequence>MTPGNPLLALNYEPALESLGDDYYDIVAAAEFPQHILRFRNNDILAQLGLNPQQVSDADFIEAFGRFHHHPRHLLALRYHGYQFGEYNRHLGDGRGFLYGQVRGIDGALYDFGTKGSGTTPYSRNGDGRLTLKGGVREVLAAEMLHRMGVRTSRCLSLIETGESLWRGDEPSPTRSSVMVRFNRSHIRFGTFERLHNLGRKDLIQKLLDHVIQYYYPDLIAEENRYSLFYAQLVEKVAKLVAEWMAAGFCHAVLNTDNMSITGESFDYGPYAFIPTYDLKFTAAYFDYYGRYSYGNQPGICKLNLEMLQAPLSLVMHQGDLDVGLGNFERHYYAAYRQLMLDKLGVGGSDRSGNDELLDLTIQLLHSTQIPYQDFFINLTDLIINQWQNYHNIELDLSLLFPGLVNDKLLANWQELYRNILTELPETEFESGLERMQNINPKVSLIRPHIEAVWSAIEQEDNWQPFTDLLIAIKSK</sequence>
<feature type="binding site" evidence="8">
    <location>
        <position position="128"/>
    </location>
    <ligand>
        <name>ATP</name>
        <dbReference type="ChEBI" id="CHEBI:30616"/>
    </ligand>
</feature>
<dbReference type="RefSeq" id="WP_106287387.1">
    <property type="nucleotide sequence ID" value="NZ_CAWNTC010000192.1"/>
</dbReference>
<feature type="binding site" evidence="8">
    <location>
        <position position="181"/>
    </location>
    <ligand>
        <name>ATP</name>
        <dbReference type="ChEBI" id="CHEBI:30616"/>
    </ligand>
</feature>
<comment type="catalytic activity">
    <reaction evidence="8">
        <text>L-tyrosyl-[protein] + ATP = O-(5'-adenylyl)-L-tyrosyl-[protein] + diphosphate</text>
        <dbReference type="Rhea" id="RHEA:54288"/>
        <dbReference type="Rhea" id="RHEA-COMP:10136"/>
        <dbReference type="Rhea" id="RHEA-COMP:13846"/>
        <dbReference type="ChEBI" id="CHEBI:30616"/>
        <dbReference type="ChEBI" id="CHEBI:33019"/>
        <dbReference type="ChEBI" id="CHEBI:46858"/>
        <dbReference type="ChEBI" id="CHEBI:83624"/>
        <dbReference type="EC" id="2.7.7.108"/>
    </reaction>
</comment>
<feature type="binding site" evidence="8">
    <location>
        <position position="127"/>
    </location>
    <ligand>
        <name>ATP</name>
        <dbReference type="ChEBI" id="CHEBI:30616"/>
    </ligand>
</feature>
<dbReference type="GO" id="GO:0030145">
    <property type="term" value="F:manganese ion binding"/>
    <property type="evidence" value="ECO:0007669"/>
    <property type="project" value="UniProtKB-UniRule"/>
</dbReference>
<dbReference type="PANTHER" id="PTHR12153:SF15">
    <property type="entry name" value="PROTEIN ADENYLYLTRANSFERASE SELO, MITOCHONDRIAL"/>
    <property type="match status" value="1"/>
</dbReference>
<feature type="binding site" evidence="8">
    <location>
        <position position="188"/>
    </location>
    <ligand>
        <name>ATP</name>
        <dbReference type="ChEBI" id="CHEBI:30616"/>
    </ligand>
</feature>
<keyword evidence="7 8" id="KW-0460">Magnesium</keyword>
<reference evidence="9 10" key="2">
    <citation type="submission" date="2018-03" db="EMBL/GenBank/DDBJ databases">
        <title>The ancient ancestry and fast evolution of plastids.</title>
        <authorList>
            <person name="Moore K.R."/>
            <person name="Magnabosco C."/>
            <person name="Momper L."/>
            <person name="Gold D.A."/>
            <person name="Bosak T."/>
            <person name="Fournier G.P."/>
        </authorList>
    </citation>
    <scope>NUCLEOTIDE SEQUENCE [LARGE SCALE GENOMIC DNA]</scope>
    <source>
        <strain evidence="9 10">CCAP 1448/3</strain>
    </source>
</reference>
<name>A0A2T1C7W6_9CYAN</name>
<dbReference type="Pfam" id="PF02696">
    <property type="entry name" value="SelO"/>
    <property type="match status" value="1"/>
</dbReference>
<protein>
    <recommendedName>
        <fullName evidence="8">Protein nucleotidyltransferase YdiU</fullName>
        <ecNumber evidence="8">2.7.7.-</ecNumber>
    </recommendedName>
    <alternativeName>
        <fullName evidence="8">Protein adenylyltransferase YdiU</fullName>
        <ecNumber evidence="8">2.7.7.108</ecNumber>
    </alternativeName>
    <alternativeName>
        <fullName evidence="8">Protein uridylyltransferase YdiU</fullName>
        <ecNumber evidence="8">2.7.7.-</ecNumber>
    </alternativeName>
</protein>
<keyword evidence="6 8" id="KW-0067">ATP-binding</keyword>
<dbReference type="Proteomes" id="UP000238762">
    <property type="component" value="Unassembled WGS sequence"/>
</dbReference>
<reference evidence="9 10" key="1">
    <citation type="submission" date="2018-02" db="EMBL/GenBank/DDBJ databases">
        <authorList>
            <person name="Cohen D.B."/>
            <person name="Kent A.D."/>
        </authorList>
    </citation>
    <scope>NUCLEOTIDE SEQUENCE [LARGE SCALE GENOMIC DNA]</scope>
    <source>
        <strain evidence="9 10">CCAP 1448/3</strain>
    </source>
</reference>
<evidence type="ECO:0000256" key="6">
    <source>
        <dbReference type="ARBA" id="ARBA00022840"/>
    </source>
</evidence>
<proteinExistence type="inferred from homology"/>
<feature type="binding site" evidence="8">
    <location>
        <position position="92"/>
    </location>
    <ligand>
        <name>ATP</name>
        <dbReference type="ChEBI" id="CHEBI:30616"/>
    </ligand>
</feature>
<comment type="cofactor">
    <cofactor evidence="8">
        <name>Mg(2+)</name>
        <dbReference type="ChEBI" id="CHEBI:18420"/>
    </cofactor>
    <cofactor evidence="8">
        <name>Mn(2+)</name>
        <dbReference type="ChEBI" id="CHEBI:29035"/>
    </cofactor>
</comment>
<feature type="binding site" evidence="8">
    <location>
        <position position="95"/>
    </location>
    <ligand>
        <name>ATP</name>
        <dbReference type="ChEBI" id="CHEBI:30616"/>
    </ligand>
</feature>
<feature type="binding site" evidence="8">
    <location>
        <position position="94"/>
    </location>
    <ligand>
        <name>ATP</name>
        <dbReference type="ChEBI" id="CHEBI:30616"/>
    </ligand>
</feature>
<evidence type="ECO:0000256" key="1">
    <source>
        <dbReference type="ARBA" id="ARBA00009747"/>
    </source>
</evidence>
<comment type="catalytic activity">
    <reaction evidence="8">
        <text>L-seryl-[protein] + ATP = 3-O-(5'-adenylyl)-L-seryl-[protein] + diphosphate</text>
        <dbReference type="Rhea" id="RHEA:58120"/>
        <dbReference type="Rhea" id="RHEA-COMP:9863"/>
        <dbReference type="Rhea" id="RHEA-COMP:15073"/>
        <dbReference type="ChEBI" id="CHEBI:29999"/>
        <dbReference type="ChEBI" id="CHEBI:30616"/>
        <dbReference type="ChEBI" id="CHEBI:33019"/>
        <dbReference type="ChEBI" id="CHEBI:142516"/>
        <dbReference type="EC" id="2.7.7.108"/>
    </reaction>
</comment>
<dbReference type="GO" id="GO:0000287">
    <property type="term" value="F:magnesium ion binding"/>
    <property type="evidence" value="ECO:0007669"/>
    <property type="project" value="UniProtKB-UniRule"/>
</dbReference>
<organism evidence="9 10">
    <name type="scientific">Merismopedia glauca CCAP 1448/3</name>
    <dbReference type="NCBI Taxonomy" id="1296344"/>
    <lineage>
        <taxon>Bacteria</taxon>
        <taxon>Bacillati</taxon>
        <taxon>Cyanobacteriota</taxon>
        <taxon>Cyanophyceae</taxon>
        <taxon>Synechococcales</taxon>
        <taxon>Merismopediaceae</taxon>
        <taxon>Merismopedia</taxon>
    </lineage>
</organism>
<accession>A0A2T1C7W6</accession>
<evidence type="ECO:0000256" key="3">
    <source>
        <dbReference type="ARBA" id="ARBA00022695"/>
    </source>
</evidence>
<evidence type="ECO:0000256" key="2">
    <source>
        <dbReference type="ARBA" id="ARBA00022679"/>
    </source>
</evidence>
<dbReference type="AlphaFoldDB" id="A0A2T1C7W6"/>
<gene>
    <name evidence="8" type="primary">ydiU</name>
    <name evidence="8" type="synonym">selO</name>
    <name evidence="9" type="ORF">C7B64_04120</name>
</gene>
<dbReference type="EC" id="2.7.7.108" evidence="8"/>
<comment type="similarity">
    <text evidence="1 8">Belongs to the SELO family.</text>
</comment>
<keyword evidence="4 8" id="KW-0479">Metal-binding</keyword>
<feature type="binding site" evidence="8">
    <location>
        <position position="115"/>
    </location>
    <ligand>
        <name>ATP</name>
        <dbReference type="ChEBI" id="CHEBI:30616"/>
    </ligand>
</feature>
<comment type="catalytic activity">
    <reaction evidence="8">
        <text>L-tyrosyl-[protein] + UTP = O-(5'-uridylyl)-L-tyrosyl-[protein] + diphosphate</text>
        <dbReference type="Rhea" id="RHEA:83887"/>
        <dbReference type="Rhea" id="RHEA-COMP:10136"/>
        <dbReference type="Rhea" id="RHEA-COMP:20238"/>
        <dbReference type="ChEBI" id="CHEBI:33019"/>
        <dbReference type="ChEBI" id="CHEBI:46398"/>
        <dbReference type="ChEBI" id="CHEBI:46858"/>
        <dbReference type="ChEBI" id="CHEBI:90602"/>
    </reaction>
</comment>
<comment type="catalytic activity">
    <reaction evidence="8">
        <text>L-seryl-[protein] + UTP = O-(5'-uridylyl)-L-seryl-[protein] + diphosphate</text>
        <dbReference type="Rhea" id="RHEA:64604"/>
        <dbReference type="Rhea" id="RHEA-COMP:9863"/>
        <dbReference type="Rhea" id="RHEA-COMP:16635"/>
        <dbReference type="ChEBI" id="CHEBI:29999"/>
        <dbReference type="ChEBI" id="CHEBI:33019"/>
        <dbReference type="ChEBI" id="CHEBI:46398"/>
        <dbReference type="ChEBI" id="CHEBI:156051"/>
    </reaction>
</comment>
<dbReference type="InterPro" id="IPR003846">
    <property type="entry name" value="SelO"/>
</dbReference>
<feature type="binding site" evidence="8">
    <location>
        <position position="267"/>
    </location>
    <ligand>
        <name>ATP</name>
        <dbReference type="ChEBI" id="CHEBI:30616"/>
    </ligand>
</feature>
<evidence type="ECO:0000256" key="5">
    <source>
        <dbReference type="ARBA" id="ARBA00022741"/>
    </source>
</evidence>
<keyword evidence="10" id="KW-1185">Reference proteome</keyword>
<evidence type="ECO:0000313" key="9">
    <source>
        <dbReference type="EMBL" id="PSB04372.1"/>
    </source>
</evidence>
<comment type="catalytic activity">
    <reaction evidence="8">
        <text>L-threonyl-[protein] + ATP = 3-O-(5'-adenylyl)-L-threonyl-[protein] + diphosphate</text>
        <dbReference type="Rhea" id="RHEA:54292"/>
        <dbReference type="Rhea" id="RHEA-COMP:11060"/>
        <dbReference type="Rhea" id="RHEA-COMP:13847"/>
        <dbReference type="ChEBI" id="CHEBI:30013"/>
        <dbReference type="ChEBI" id="CHEBI:30616"/>
        <dbReference type="ChEBI" id="CHEBI:33019"/>
        <dbReference type="ChEBI" id="CHEBI:138113"/>
        <dbReference type="EC" id="2.7.7.108"/>
    </reaction>
</comment>
<evidence type="ECO:0000256" key="7">
    <source>
        <dbReference type="ARBA" id="ARBA00022842"/>
    </source>
</evidence>
<keyword evidence="5 8" id="KW-0547">Nucleotide-binding</keyword>
<dbReference type="HAMAP" id="MF_00692">
    <property type="entry name" value="SelO"/>
    <property type="match status" value="1"/>
</dbReference>
<keyword evidence="3 8" id="KW-0548">Nucleotidyltransferase</keyword>
<comment type="caution">
    <text evidence="9">The sequence shown here is derived from an EMBL/GenBank/DDBJ whole genome shotgun (WGS) entry which is preliminary data.</text>
</comment>
<dbReference type="GO" id="GO:0005524">
    <property type="term" value="F:ATP binding"/>
    <property type="evidence" value="ECO:0007669"/>
    <property type="project" value="UniProtKB-UniRule"/>
</dbReference>
<dbReference type="EMBL" id="PVWJ01000013">
    <property type="protein sequence ID" value="PSB04372.1"/>
    <property type="molecule type" value="Genomic_DNA"/>
</dbReference>
<feature type="binding site" evidence="8">
    <location>
        <position position="267"/>
    </location>
    <ligand>
        <name>Mg(2+)</name>
        <dbReference type="ChEBI" id="CHEBI:18420"/>
    </ligand>
</feature>
<evidence type="ECO:0000256" key="8">
    <source>
        <dbReference type="HAMAP-Rule" id="MF_00692"/>
    </source>
</evidence>
<feature type="binding site" evidence="8">
    <location>
        <position position="258"/>
    </location>
    <ligand>
        <name>Mg(2+)</name>
        <dbReference type="ChEBI" id="CHEBI:18420"/>
    </ligand>
</feature>
<evidence type="ECO:0000256" key="4">
    <source>
        <dbReference type="ARBA" id="ARBA00022723"/>
    </source>
</evidence>